<proteinExistence type="predicted"/>
<keyword evidence="3" id="KW-0378">Hydrolase</keyword>
<dbReference type="PANTHER" id="PTHR11851:SF149">
    <property type="entry name" value="GH01077P"/>
    <property type="match status" value="1"/>
</dbReference>
<keyword evidence="2" id="KW-0479">Metal-binding</keyword>
<evidence type="ECO:0000256" key="1">
    <source>
        <dbReference type="ARBA" id="ARBA00022670"/>
    </source>
</evidence>
<evidence type="ECO:0000313" key="6">
    <source>
        <dbReference type="EMBL" id="EDS29098.1"/>
    </source>
</evidence>
<evidence type="ECO:0000256" key="2">
    <source>
        <dbReference type="ARBA" id="ARBA00022723"/>
    </source>
</evidence>
<dbReference type="KEGG" id="cqu:CpipJ_CPIJ019177"/>
<dbReference type="Gene3D" id="3.30.830.10">
    <property type="entry name" value="Metalloenzyme, LuxS/M16 peptidase-like"/>
    <property type="match status" value="1"/>
</dbReference>
<dbReference type="GO" id="GO:0005739">
    <property type="term" value="C:mitochondrion"/>
    <property type="evidence" value="ECO:0007669"/>
    <property type="project" value="TreeGrafter"/>
</dbReference>
<dbReference type="InterPro" id="IPR050361">
    <property type="entry name" value="MPP/UQCRC_Complex"/>
</dbReference>
<keyword evidence="4" id="KW-0862">Zinc</keyword>
<dbReference type="GO" id="GO:0006627">
    <property type="term" value="P:protein processing involved in protein targeting to mitochondrion"/>
    <property type="evidence" value="ECO:0007669"/>
    <property type="project" value="TreeGrafter"/>
</dbReference>
<sequence length="336" mass="36471">MSSQIDVLTIQLQQHVSLVLCTMHRLVLQVEHHVRVRERIAHEVGAPPAGVVVARVEPLEDVAKVVLCGGRGSLSRERSLALISVLATISEMATNLSCQNIDAYANLIDMDSSCKTLGWQQEPAGDVANRSACSGKKSCLGKVGSTFDGKAPALTPCRITGSEVRDRDDSLPLALTIAFLSCSRTDQENVPLLVANTLISVVGPKTARTTCALASRKGLWGIYFMSMCDQLRGNGVPPAERVDASGTMVTHSEDDHTDNLFKTNMLQQLDGTMPICEDIGCQMLCDNRRIPLQYIFDRWSCPAIAAVDWEPARLHAHAQLDAMGPCVNFSPRCMVA</sequence>
<name>B0XIA7_CULQU</name>
<dbReference type="STRING" id="7176.B0XIA7"/>
<dbReference type="PANTHER" id="PTHR11851">
    <property type="entry name" value="METALLOPROTEASE"/>
    <property type="match status" value="1"/>
</dbReference>
<evidence type="ECO:0000256" key="3">
    <source>
        <dbReference type="ARBA" id="ARBA00022801"/>
    </source>
</evidence>
<evidence type="ECO:0000313" key="8">
    <source>
        <dbReference type="Proteomes" id="UP000002320"/>
    </source>
</evidence>
<keyword evidence="5" id="KW-0482">Metalloprotease</keyword>
<keyword evidence="8" id="KW-1185">Reference proteome</keyword>
<evidence type="ECO:0000256" key="4">
    <source>
        <dbReference type="ARBA" id="ARBA00022833"/>
    </source>
</evidence>
<dbReference type="eggNOG" id="KOG0960">
    <property type="taxonomic scope" value="Eukaryota"/>
</dbReference>
<evidence type="ECO:0000256" key="5">
    <source>
        <dbReference type="ARBA" id="ARBA00023049"/>
    </source>
</evidence>
<dbReference type="GO" id="GO:0046872">
    <property type="term" value="F:metal ion binding"/>
    <property type="evidence" value="ECO:0007669"/>
    <property type="project" value="UniProtKB-KW"/>
</dbReference>
<reference evidence="7" key="2">
    <citation type="submission" date="2020-05" db="UniProtKB">
        <authorList>
            <consortium name="EnsemblMetazoa"/>
        </authorList>
    </citation>
    <scope>IDENTIFICATION</scope>
    <source>
        <strain evidence="7">JHB</strain>
    </source>
</reference>
<evidence type="ECO:0000313" key="7">
    <source>
        <dbReference type="EnsemblMetazoa" id="CPIJ019177-PA"/>
    </source>
</evidence>
<keyword evidence="1" id="KW-0645">Protease</keyword>
<protein>
    <submittedName>
        <fullName evidence="6 7">Mitochondrial processing peptidase beta subunit</fullName>
    </submittedName>
</protein>
<reference evidence="6" key="1">
    <citation type="submission" date="2007-03" db="EMBL/GenBank/DDBJ databases">
        <title>Annotation of Culex pipiens quinquefasciatus.</title>
        <authorList>
            <consortium name="The Broad Institute Genome Sequencing Platform"/>
            <person name="Atkinson P.W."/>
            <person name="Hemingway J."/>
            <person name="Christensen B.M."/>
            <person name="Higgs S."/>
            <person name="Kodira C."/>
            <person name="Hannick L."/>
            <person name="Megy K."/>
            <person name="O'Leary S."/>
            <person name="Pearson M."/>
            <person name="Haas B.J."/>
            <person name="Mauceli E."/>
            <person name="Wortman J.R."/>
            <person name="Lee N.H."/>
            <person name="Guigo R."/>
            <person name="Stanke M."/>
            <person name="Alvarado L."/>
            <person name="Amedeo P."/>
            <person name="Antoine C.H."/>
            <person name="Arensburger P."/>
            <person name="Bidwell S.L."/>
            <person name="Crawford M."/>
            <person name="Camaro F."/>
            <person name="Devon K."/>
            <person name="Engels R."/>
            <person name="Hammond M."/>
            <person name="Howarth C."/>
            <person name="Koehrsen M."/>
            <person name="Lawson D."/>
            <person name="Montgomery P."/>
            <person name="Nene V."/>
            <person name="Nusbaum C."/>
            <person name="Puiu D."/>
            <person name="Romero-Severson J."/>
            <person name="Severson D.W."/>
            <person name="Shumway M."/>
            <person name="Sisk P."/>
            <person name="Stolte C."/>
            <person name="Zeng Q."/>
            <person name="Eisenstadt E."/>
            <person name="Fraser-Liggett C."/>
            <person name="Strausberg R."/>
            <person name="Galagan J."/>
            <person name="Birren B."/>
            <person name="Collins F.H."/>
        </authorList>
    </citation>
    <scope>NUCLEOTIDE SEQUENCE [LARGE SCALE GENOMIC DNA]</scope>
    <source>
        <strain evidence="6">JHB</strain>
    </source>
</reference>
<dbReference type="HOGENOM" id="CLU_827049_0_0_1"/>
<accession>B0XIA7</accession>
<dbReference type="AlphaFoldDB" id="B0XIA7"/>
<dbReference type="EnsemblMetazoa" id="CPIJ019177-RA">
    <property type="protein sequence ID" value="CPIJ019177-PA"/>
    <property type="gene ID" value="CPIJ019177"/>
</dbReference>
<gene>
    <name evidence="7" type="primary">6053251</name>
    <name evidence="6" type="ORF">CpipJ_CPIJ019177</name>
</gene>
<dbReference type="VEuPathDB" id="VectorBase:CPIJ019177"/>
<dbReference type="InParanoid" id="B0XIA7"/>
<organism>
    <name type="scientific">Culex quinquefasciatus</name>
    <name type="common">Southern house mosquito</name>
    <name type="synonym">Culex pungens</name>
    <dbReference type="NCBI Taxonomy" id="7176"/>
    <lineage>
        <taxon>Eukaryota</taxon>
        <taxon>Metazoa</taxon>
        <taxon>Ecdysozoa</taxon>
        <taxon>Arthropoda</taxon>
        <taxon>Hexapoda</taxon>
        <taxon>Insecta</taxon>
        <taxon>Pterygota</taxon>
        <taxon>Neoptera</taxon>
        <taxon>Endopterygota</taxon>
        <taxon>Diptera</taxon>
        <taxon>Nematocera</taxon>
        <taxon>Culicoidea</taxon>
        <taxon>Culicidae</taxon>
        <taxon>Culicinae</taxon>
        <taxon>Culicini</taxon>
        <taxon>Culex</taxon>
        <taxon>Culex</taxon>
    </lineage>
</organism>
<dbReference type="EMBL" id="DS233280">
    <property type="protein sequence ID" value="EDS29098.1"/>
    <property type="molecule type" value="Genomic_DNA"/>
</dbReference>
<dbReference type="GO" id="GO:0004222">
    <property type="term" value="F:metalloendopeptidase activity"/>
    <property type="evidence" value="ECO:0007669"/>
    <property type="project" value="TreeGrafter"/>
</dbReference>
<dbReference type="Proteomes" id="UP000002320">
    <property type="component" value="Unassembled WGS sequence"/>
</dbReference>